<dbReference type="Pfam" id="PF02310">
    <property type="entry name" value="B12-binding"/>
    <property type="match status" value="1"/>
</dbReference>
<dbReference type="AlphaFoldDB" id="A0A1W1HHH3"/>
<evidence type="ECO:0000256" key="3">
    <source>
        <dbReference type="ARBA" id="ARBA00022723"/>
    </source>
</evidence>
<organism evidence="8 9">
    <name type="scientific">Desulfamplus magnetovallimortis</name>
    <dbReference type="NCBI Taxonomy" id="1246637"/>
    <lineage>
        <taxon>Bacteria</taxon>
        <taxon>Pseudomonadati</taxon>
        <taxon>Thermodesulfobacteriota</taxon>
        <taxon>Desulfobacteria</taxon>
        <taxon>Desulfobacterales</taxon>
        <taxon>Desulfobacteraceae</taxon>
        <taxon>Desulfamplus</taxon>
    </lineage>
</organism>
<feature type="domain" description="B12-binding" evidence="6">
    <location>
        <begin position="9"/>
        <end position="149"/>
    </location>
</feature>
<dbReference type="GO" id="GO:0003824">
    <property type="term" value="F:catalytic activity"/>
    <property type="evidence" value="ECO:0007669"/>
    <property type="project" value="InterPro"/>
</dbReference>
<dbReference type="InterPro" id="IPR036724">
    <property type="entry name" value="Cobalamin-bd_sf"/>
</dbReference>
<dbReference type="RefSeq" id="WP_080797866.1">
    <property type="nucleotide sequence ID" value="NZ_LT828540.1"/>
</dbReference>
<dbReference type="GO" id="GO:0046872">
    <property type="term" value="F:metal ion binding"/>
    <property type="evidence" value="ECO:0007669"/>
    <property type="project" value="UniProtKB-KW"/>
</dbReference>
<dbReference type="GO" id="GO:0005829">
    <property type="term" value="C:cytosol"/>
    <property type="evidence" value="ECO:0007669"/>
    <property type="project" value="TreeGrafter"/>
</dbReference>
<keyword evidence="3" id="KW-0479">Metal-binding</keyword>
<dbReference type="SFLD" id="SFLDS00029">
    <property type="entry name" value="Radical_SAM"/>
    <property type="match status" value="1"/>
</dbReference>
<dbReference type="STRING" id="1246637.MTBBW1_50057"/>
<dbReference type="Gene3D" id="3.80.30.20">
    <property type="entry name" value="tm_1862 like domain"/>
    <property type="match status" value="1"/>
</dbReference>
<keyword evidence="9" id="KW-1185">Reference proteome</keyword>
<dbReference type="GO" id="GO:0051536">
    <property type="term" value="F:iron-sulfur cluster binding"/>
    <property type="evidence" value="ECO:0007669"/>
    <property type="project" value="UniProtKB-KW"/>
</dbReference>
<dbReference type="OrthoDB" id="9804952at2"/>
<dbReference type="InterPro" id="IPR006638">
    <property type="entry name" value="Elp3/MiaA/NifB-like_rSAM"/>
</dbReference>
<keyword evidence="2" id="KW-0949">S-adenosyl-L-methionine</keyword>
<dbReference type="PROSITE" id="PS51332">
    <property type="entry name" value="B12_BINDING"/>
    <property type="match status" value="1"/>
</dbReference>
<comment type="cofactor">
    <cofactor evidence="1">
        <name>[4Fe-4S] cluster</name>
        <dbReference type="ChEBI" id="CHEBI:49883"/>
    </cofactor>
</comment>
<evidence type="ECO:0000256" key="4">
    <source>
        <dbReference type="ARBA" id="ARBA00023004"/>
    </source>
</evidence>
<feature type="domain" description="Radical SAM core" evidence="7">
    <location>
        <begin position="194"/>
        <end position="420"/>
    </location>
</feature>
<keyword evidence="4" id="KW-0408">Iron</keyword>
<dbReference type="SMART" id="SM00729">
    <property type="entry name" value="Elp3"/>
    <property type="match status" value="1"/>
</dbReference>
<proteinExistence type="predicted"/>
<dbReference type="InterPro" id="IPR058240">
    <property type="entry name" value="rSAM_sf"/>
</dbReference>
<dbReference type="PROSITE" id="PS51918">
    <property type="entry name" value="RADICAL_SAM"/>
    <property type="match status" value="1"/>
</dbReference>
<evidence type="ECO:0000256" key="1">
    <source>
        <dbReference type="ARBA" id="ARBA00001966"/>
    </source>
</evidence>
<name>A0A1W1HHH3_9BACT</name>
<dbReference type="SUPFAM" id="SSF102114">
    <property type="entry name" value="Radical SAM enzymes"/>
    <property type="match status" value="1"/>
</dbReference>
<keyword evidence="5" id="KW-0411">Iron-sulfur</keyword>
<dbReference type="PANTHER" id="PTHR43409:SF16">
    <property type="entry name" value="SLR0320 PROTEIN"/>
    <property type="match status" value="1"/>
</dbReference>
<reference evidence="8 9" key="1">
    <citation type="submission" date="2017-03" db="EMBL/GenBank/DDBJ databases">
        <authorList>
            <person name="Afonso C.L."/>
            <person name="Miller P.J."/>
            <person name="Scott M.A."/>
            <person name="Spackman E."/>
            <person name="Goraichik I."/>
            <person name="Dimitrov K.M."/>
            <person name="Suarez D.L."/>
            <person name="Swayne D.E."/>
        </authorList>
    </citation>
    <scope>NUCLEOTIDE SEQUENCE [LARGE SCALE GENOMIC DNA]</scope>
    <source>
        <strain evidence="8">PRJEB14757</strain>
    </source>
</reference>
<dbReference type="InterPro" id="IPR023404">
    <property type="entry name" value="rSAM_horseshoe"/>
</dbReference>
<dbReference type="PANTHER" id="PTHR43409">
    <property type="entry name" value="ANAEROBIC MAGNESIUM-PROTOPORPHYRIN IX MONOMETHYL ESTER CYCLASE-RELATED"/>
    <property type="match status" value="1"/>
</dbReference>
<dbReference type="SUPFAM" id="SSF52242">
    <property type="entry name" value="Cobalamin (vitamin B12)-binding domain"/>
    <property type="match status" value="1"/>
</dbReference>
<evidence type="ECO:0000313" key="8">
    <source>
        <dbReference type="EMBL" id="SLM31934.1"/>
    </source>
</evidence>
<evidence type="ECO:0000259" key="7">
    <source>
        <dbReference type="PROSITE" id="PS51918"/>
    </source>
</evidence>
<evidence type="ECO:0000313" key="9">
    <source>
        <dbReference type="Proteomes" id="UP000191931"/>
    </source>
</evidence>
<dbReference type="Pfam" id="PF04055">
    <property type="entry name" value="Radical_SAM"/>
    <property type="match status" value="1"/>
</dbReference>
<sequence length="747" mass="86142">MKNDIHEYKVKIIFCAVNEPGYYSLPIRILSLLIQKRHLSKEFDTRYIEWENHVSDSVFDDHIKAITKHKPDILGLSVNIWNRNTLFKVAKKIKKAIPGICVLAGGQEVTRSVTNYLELYPELDYIIDGDGEIPIEEFLTNWNAKKRTLEQPHKVSGLWYREKKRTLFSGPAREIESLNQIPSPILNDLVPVHEKNRLGVLLETTRGCPFRCSYCFEGSRKKIIQSQDLTRLEQEVNHMASQGANMFHILDPILCNSKISRLKNISKIFKEAKRKYPAISVAVEGYGEQITPETIQYMDFCTTMDIGLQSINPNTVKAIHRSFESSRFEKGINLLHKTDIFFNIYLICGLPFESLTNFFRGVLFALHQNPPGIFINALYLLNGTELRKKAHEYGYLFNDEPPYNVYANKWMSQSELLLANKVSDIIAGRHNLSFLKFKIHGLPWVKGLKSRSIGKVTINMNNEALQPELISRSYYYSDVVATDNLFDKITNPEADPKYINHHFLQDNLQTALNQVFNHDVELICDCKMDIRLLCMTASQCQLAGATRINLTAPIRFLEQVKDLEELANSGIWHYKFYVDENFENQANFEDDVDFENSTIIKHSANFENDTNLEHNVNMEKEVKFEINGKCNKILAPSAVSYMLKKRYKLNMPVNIKPFTELVFTDIKSGTTIDTAREAIETWGNTAQILSFPNLYPTTDMIQQLKKLFFSSLKEYSCYIKLPEQTISTLIDEIPDKESVLYYLKTFV</sequence>
<evidence type="ECO:0000256" key="2">
    <source>
        <dbReference type="ARBA" id="ARBA00022691"/>
    </source>
</evidence>
<dbReference type="CDD" id="cd01335">
    <property type="entry name" value="Radical_SAM"/>
    <property type="match status" value="1"/>
</dbReference>
<evidence type="ECO:0000256" key="5">
    <source>
        <dbReference type="ARBA" id="ARBA00023014"/>
    </source>
</evidence>
<dbReference type="InterPro" id="IPR006158">
    <property type="entry name" value="Cobalamin-bd"/>
</dbReference>
<dbReference type="SFLD" id="SFLDG01082">
    <property type="entry name" value="B12-binding_domain_containing"/>
    <property type="match status" value="1"/>
</dbReference>
<dbReference type="EMBL" id="FWEV01000292">
    <property type="protein sequence ID" value="SLM31934.1"/>
    <property type="molecule type" value="Genomic_DNA"/>
</dbReference>
<protein>
    <submittedName>
        <fullName evidence="8">Uncharacterized protein</fullName>
    </submittedName>
</protein>
<dbReference type="InterPro" id="IPR007197">
    <property type="entry name" value="rSAM"/>
</dbReference>
<dbReference type="GO" id="GO:0031419">
    <property type="term" value="F:cobalamin binding"/>
    <property type="evidence" value="ECO:0007669"/>
    <property type="project" value="InterPro"/>
</dbReference>
<accession>A0A1W1HHH3</accession>
<evidence type="ECO:0000259" key="6">
    <source>
        <dbReference type="PROSITE" id="PS51332"/>
    </source>
</evidence>
<dbReference type="InterPro" id="IPR051198">
    <property type="entry name" value="BchE-like"/>
</dbReference>
<gene>
    <name evidence="8" type="ORF">MTBBW1_50057</name>
</gene>
<dbReference type="Gene3D" id="3.40.50.280">
    <property type="entry name" value="Cobalamin-binding domain"/>
    <property type="match status" value="1"/>
</dbReference>
<dbReference type="Proteomes" id="UP000191931">
    <property type="component" value="Unassembled WGS sequence"/>
</dbReference>